<sequence length="87" mass="9814">MFGEVAFIFSCDPLVDNPVFKVVISLRLFSKDNDLVILAIQRTLSAQLRKKVVDFLKKDEQKQRASQGVKDGPDFSVIASLVLFHTM</sequence>
<evidence type="ECO:0000313" key="1">
    <source>
        <dbReference type="EMBL" id="PWY56144.1"/>
    </source>
</evidence>
<name>A0A317U271_9GAMM</name>
<evidence type="ECO:0000313" key="2">
    <source>
        <dbReference type="Proteomes" id="UP000247152"/>
    </source>
</evidence>
<protein>
    <submittedName>
        <fullName evidence="1">Uncharacterized protein</fullName>
    </submittedName>
</protein>
<dbReference type="AlphaFoldDB" id="A0A317U271"/>
<comment type="caution">
    <text evidence="1">The sequence shown here is derived from an EMBL/GenBank/DDBJ whole genome shotgun (WGS) entry which is preliminary data.</text>
</comment>
<reference evidence="1 2" key="1">
    <citation type="submission" date="2018-05" db="EMBL/GenBank/DDBJ databases">
        <title>Legionella qingyii sp.nov., whole genome shotgun sequence.</title>
        <authorList>
            <person name="Wu H."/>
            <person name="Zhu Q."/>
            <person name="Hu C."/>
        </authorList>
    </citation>
    <scope>NUCLEOTIDE SEQUENCE [LARGE SCALE GENOMIC DNA]</scope>
    <source>
        <strain evidence="1 2">HEB18</strain>
    </source>
</reference>
<organism evidence="1 2">
    <name type="scientific">Legionella qingyii</name>
    <dbReference type="NCBI Taxonomy" id="2184757"/>
    <lineage>
        <taxon>Bacteria</taxon>
        <taxon>Pseudomonadati</taxon>
        <taxon>Pseudomonadota</taxon>
        <taxon>Gammaproteobacteria</taxon>
        <taxon>Legionellales</taxon>
        <taxon>Legionellaceae</taxon>
        <taxon>Legionella</taxon>
    </lineage>
</organism>
<dbReference type="Proteomes" id="UP000247152">
    <property type="component" value="Unassembled WGS sequence"/>
</dbReference>
<gene>
    <name evidence="1" type="ORF">DGG96_08350</name>
</gene>
<accession>A0A317U271</accession>
<proteinExistence type="predicted"/>
<dbReference type="EMBL" id="QHJG01000011">
    <property type="protein sequence ID" value="PWY56144.1"/>
    <property type="molecule type" value="Genomic_DNA"/>
</dbReference>